<reference evidence="2 3" key="1">
    <citation type="submission" date="2014-11" db="EMBL/GenBank/DDBJ databases">
        <authorList>
            <person name="Diene M.Seydina."/>
        </authorList>
    </citation>
    <scope>NUCLEOTIDE SEQUENCE [LARGE SCALE GENOMIC DNA]</scope>
    <source>
        <strain evidence="2 3">Neisseria meningitidis CHUV</strain>
    </source>
</reference>
<feature type="region of interest" description="Disordered" evidence="1">
    <location>
        <begin position="30"/>
        <end position="54"/>
    </location>
</feature>
<dbReference type="Proteomes" id="UP000182715">
    <property type="component" value="Unassembled WGS sequence"/>
</dbReference>
<dbReference type="EMBL" id="CVTF01000102">
    <property type="protein sequence ID" value="CRY99905.1"/>
    <property type="molecule type" value="Genomic_DNA"/>
</dbReference>
<sequence length="54" mass="5876">VPSEGGSGFLRGHSRLSLFPPLSVIPAKAGIPKPLPPSFPRRRESSPFGFSRFR</sequence>
<accession>A0A0H5QF89</accession>
<protein>
    <recommendedName>
        <fullName evidence="4">PilS cassette</fullName>
    </recommendedName>
</protein>
<dbReference type="AlphaFoldDB" id="A0A0H5QF89"/>
<proteinExistence type="predicted"/>
<name>A0A0H5QF89_NEIMI</name>
<evidence type="ECO:0000313" key="3">
    <source>
        <dbReference type="Proteomes" id="UP000182715"/>
    </source>
</evidence>
<evidence type="ECO:0008006" key="4">
    <source>
        <dbReference type="Google" id="ProtNLM"/>
    </source>
</evidence>
<evidence type="ECO:0000256" key="1">
    <source>
        <dbReference type="SAM" id="MobiDB-lite"/>
    </source>
</evidence>
<feature type="non-terminal residue" evidence="2">
    <location>
        <position position="1"/>
    </location>
</feature>
<evidence type="ECO:0000313" key="2">
    <source>
        <dbReference type="EMBL" id="CRY99905.1"/>
    </source>
</evidence>
<organism evidence="2 3">
    <name type="scientific">Neisseria meningitidis serogroup B</name>
    <dbReference type="NCBI Taxonomy" id="491"/>
    <lineage>
        <taxon>Bacteria</taxon>
        <taxon>Pseudomonadati</taxon>
        <taxon>Pseudomonadota</taxon>
        <taxon>Betaproteobacteria</taxon>
        <taxon>Neisseriales</taxon>
        <taxon>Neisseriaceae</taxon>
        <taxon>Neisseria</taxon>
    </lineage>
</organism>